<accession>A0A4C1WGE3</accession>
<dbReference type="AlphaFoldDB" id="A0A4C1WGE3"/>
<sequence length="107" mass="12193">MNKRKCIGPCNVPKHQCFDYEEVKPGPIPKNVGWLYTAKTSPKHQLKCGWRPGFIADGVMKKVNKHNCYKPRQISYCTSGSNRCIVVPTLRCDVSFPDSCNLDYKDI</sequence>
<name>A0A4C1WGE3_EUMVA</name>
<evidence type="ECO:0000313" key="1">
    <source>
        <dbReference type="EMBL" id="GBP49195.1"/>
    </source>
</evidence>
<dbReference type="Proteomes" id="UP000299102">
    <property type="component" value="Unassembled WGS sequence"/>
</dbReference>
<keyword evidence="2" id="KW-1185">Reference proteome</keyword>
<evidence type="ECO:0000313" key="2">
    <source>
        <dbReference type="Proteomes" id="UP000299102"/>
    </source>
</evidence>
<gene>
    <name evidence="1" type="ORF">EVAR_46213_1</name>
</gene>
<reference evidence="1 2" key="1">
    <citation type="journal article" date="2019" name="Commun. Biol.">
        <title>The bagworm genome reveals a unique fibroin gene that provides high tensile strength.</title>
        <authorList>
            <person name="Kono N."/>
            <person name="Nakamura H."/>
            <person name="Ohtoshi R."/>
            <person name="Tomita M."/>
            <person name="Numata K."/>
            <person name="Arakawa K."/>
        </authorList>
    </citation>
    <scope>NUCLEOTIDE SEQUENCE [LARGE SCALE GENOMIC DNA]</scope>
</reference>
<comment type="caution">
    <text evidence="1">The sequence shown here is derived from an EMBL/GenBank/DDBJ whole genome shotgun (WGS) entry which is preliminary data.</text>
</comment>
<proteinExistence type="predicted"/>
<organism evidence="1 2">
    <name type="scientific">Eumeta variegata</name>
    <name type="common">Bagworm moth</name>
    <name type="synonym">Eumeta japonica</name>
    <dbReference type="NCBI Taxonomy" id="151549"/>
    <lineage>
        <taxon>Eukaryota</taxon>
        <taxon>Metazoa</taxon>
        <taxon>Ecdysozoa</taxon>
        <taxon>Arthropoda</taxon>
        <taxon>Hexapoda</taxon>
        <taxon>Insecta</taxon>
        <taxon>Pterygota</taxon>
        <taxon>Neoptera</taxon>
        <taxon>Endopterygota</taxon>
        <taxon>Lepidoptera</taxon>
        <taxon>Glossata</taxon>
        <taxon>Ditrysia</taxon>
        <taxon>Tineoidea</taxon>
        <taxon>Psychidae</taxon>
        <taxon>Oiketicinae</taxon>
        <taxon>Eumeta</taxon>
    </lineage>
</organism>
<protein>
    <submittedName>
        <fullName evidence="1">Uncharacterized protein</fullName>
    </submittedName>
</protein>
<dbReference type="OrthoDB" id="7413153at2759"/>
<dbReference type="EMBL" id="BGZK01000539">
    <property type="protein sequence ID" value="GBP49195.1"/>
    <property type="molecule type" value="Genomic_DNA"/>
</dbReference>